<evidence type="ECO:0000313" key="9">
    <source>
        <dbReference type="EMBL" id="TCZ76839.1"/>
    </source>
</evidence>
<evidence type="ECO:0000256" key="4">
    <source>
        <dbReference type="ARBA" id="ARBA00022795"/>
    </source>
</evidence>
<dbReference type="NCBIfam" id="TIGR03824">
    <property type="entry name" value="FlgM_jcvi"/>
    <property type="match status" value="1"/>
</dbReference>
<dbReference type="SUPFAM" id="SSF101498">
    <property type="entry name" value="Anti-sigma factor FlgM"/>
    <property type="match status" value="1"/>
</dbReference>
<evidence type="ECO:0000256" key="3">
    <source>
        <dbReference type="ARBA" id="ARBA00022491"/>
    </source>
</evidence>
<evidence type="ECO:0000256" key="2">
    <source>
        <dbReference type="ARBA" id="ARBA00017823"/>
    </source>
</evidence>
<comment type="similarity">
    <text evidence="1">Belongs to the FlgM family.</text>
</comment>
<keyword evidence="9" id="KW-0969">Cilium</keyword>
<dbReference type="Proteomes" id="UP000295418">
    <property type="component" value="Unassembled WGS sequence"/>
</dbReference>
<keyword evidence="9" id="KW-0966">Cell projection</keyword>
<dbReference type="GO" id="GO:0044781">
    <property type="term" value="P:bacterial-type flagellum organization"/>
    <property type="evidence" value="ECO:0007669"/>
    <property type="project" value="UniProtKB-KW"/>
</dbReference>
<sequence>MKINDIQRLGAINQYRRSGEGSYGKDASKNAKRRDQVEISSEAKELQELQGLQGASNRLRIEELKESVNAGTYHVDARLLADKLFPFVK</sequence>
<evidence type="ECO:0000313" key="10">
    <source>
        <dbReference type="Proteomes" id="UP000295418"/>
    </source>
</evidence>
<dbReference type="InterPro" id="IPR007412">
    <property type="entry name" value="FlgM"/>
</dbReference>
<keyword evidence="4" id="KW-1005">Bacterial flagellum biogenesis</keyword>
<keyword evidence="3" id="KW-0678">Repressor</keyword>
<dbReference type="GO" id="GO:0045892">
    <property type="term" value="P:negative regulation of DNA-templated transcription"/>
    <property type="evidence" value="ECO:0007669"/>
    <property type="project" value="InterPro"/>
</dbReference>
<evidence type="ECO:0000256" key="7">
    <source>
        <dbReference type="SAM" id="MobiDB-lite"/>
    </source>
</evidence>
<dbReference type="RefSeq" id="WP_132418427.1">
    <property type="nucleotide sequence ID" value="NZ_SKFG01000011.1"/>
</dbReference>
<evidence type="ECO:0000259" key="8">
    <source>
        <dbReference type="Pfam" id="PF04316"/>
    </source>
</evidence>
<proteinExistence type="inferred from homology"/>
<dbReference type="Pfam" id="PF04316">
    <property type="entry name" value="FlgM"/>
    <property type="match status" value="1"/>
</dbReference>
<feature type="domain" description="Anti-sigma-28 factor FlgM C-terminal" evidence="8">
    <location>
        <begin position="35"/>
        <end position="84"/>
    </location>
</feature>
<dbReference type="AlphaFoldDB" id="A0A4R4EB13"/>
<evidence type="ECO:0000256" key="6">
    <source>
        <dbReference type="ARBA" id="ARBA00023163"/>
    </source>
</evidence>
<protein>
    <recommendedName>
        <fullName evidence="2">Negative regulator of flagellin synthesis</fullName>
    </recommendedName>
</protein>
<dbReference type="OrthoDB" id="2382241at2"/>
<gene>
    <name evidence="9" type="primary">flgM</name>
    <name evidence="9" type="ORF">E0485_12720</name>
</gene>
<organism evidence="9 10">
    <name type="scientific">Paenibacillus albiflavus</name>
    <dbReference type="NCBI Taxonomy" id="2545760"/>
    <lineage>
        <taxon>Bacteria</taxon>
        <taxon>Bacillati</taxon>
        <taxon>Bacillota</taxon>
        <taxon>Bacilli</taxon>
        <taxon>Bacillales</taxon>
        <taxon>Paenibacillaceae</taxon>
        <taxon>Paenibacillus</taxon>
    </lineage>
</organism>
<accession>A0A4R4EB13</accession>
<dbReference type="InterPro" id="IPR035890">
    <property type="entry name" value="Anti-sigma-28_factor_FlgM_sf"/>
</dbReference>
<feature type="compositionally biased region" description="Basic and acidic residues" evidence="7">
    <location>
        <begin position="26"/>
        <end position="39"/>
    </location>
</feature>
<reference evidence="9 10" key="1">
    <citation type="submission" date="2019-03" db="EMBL/GenBank/DDBJ databases">
        <authorList>
            <person name="Kim M.K.M."/>
        </authorList>
    </citation>
    <scope>NUCLEOTIDE SEQUENCE [LARGE SCALE GENOMIC DNA]</scope>
    <source>
        <strain evidence="9 10">18JY21-1</strain>
    </source>
</reference>
<keyword evidence="9" id="KW-0282">Flagellum</keyword>
<keyword evidence="6" id="KW-0804">Transcription</keyword>
<evidence type="ECO:0000256" key="1">
    <source>
        <dbReference type="ARBA" id="ARBA00005322"/>
    </source>
</evidence>
<dbReference type="EMBL" id="SKFG01000011">
    <property type="protein sequence ID" value="TCZ76839.1"/>
    <property type="molecule type" value="Genomic_DNA"/>
</dbReference>
<feature type="region of interest" description="Disordered" evidence="7">
    <location>
        <begin position="17"/>
        <end position="39"/>
    </location>
</feature>
<name>A0A4R4EB13_9BACL</name>
<comment type="caution">
    <text evidence="9">The sequence shown here is derived from an EMBL/GenBank/DDBJ whole genome shotgun (WGS) entry which is preliminary data.</text>
</comment>
<keyword evidence="10" id="KW-1185">Reference proteome</keyword>
<dbReference type="InterPro" id="IPR031316">
    <property type="entry name" value="FlgM_C"/>
</dbReference>
<evidence type="ECO:0000256" key="5">
    <source>
        <dbReference type="ARBA" id="ARBA00023015"/>
    </source>
</evidence>
<keyword evidence="5" id="KW-0805">Transcription regulation</keyword>